<protein>
    <submittedName>
        <fullName evidence="1">Uncharacterized protein</fullName>
    </submittedName>
</protein>
<organism evidence="1">
    <name type="scientific">uncultured Caudovirales phage</name>
    <dbReference type="NCBI Taxonomy" id="2100421"/>
    <lineage>
        <taxon>Viruses</taxon>
        <taxon>Duplodnaviria</taxon>
        <taxon>Heunggongvirae</taxon>
        <taxon>Uroviricota</taxon>
        <taxon>Caudoviricetes</taxon>
        <taxon>Peduoviridae</taxon>
        <taxon>Maltschvirus</taxon>
        <taxon>Maltschvirus maltsch</taxon>
    </lineage>
</organism>
<accession>A0A6J5RTL5</accession>
<sequence>MTKAETLEVIKLLSALESWSFADKHHLPDYLYEKINVLINALTKEVLK</sequence>
<gene>
    <name evidence="1" type="ORF">UFOVP1298_6</name>
</gene>
<dbReference type="EMBL" id="LR797250">
    <property type="protein sequence ID" value="CAB4195244.1"/>
    <property type="molecule type" value="Genomic_DNA"/>
</dbReference>
<reference evidence="1" key="1">
    <citation type="submission" date="2020-05" db="EMBL/GenBank/DDBJ databases">
        <authorList>
            <person name="Chiriac C."/>
            <person name="Salcher M."/>
            <person name="Ghai R."/>
            <person name="Kavagutti S V."/>
        </authorList>
    </citation>
    <scope>NUCLEOTIDE SEQUENCE</scope>
</reference>
<evidence type="ECO:0000313" key="1">
    <source>
        <dbReference type="EMBL" id="CAB4195244.1"/>
    </source>
</evidence>
<name>A0A6J5RTL5_9CAUD</name>
<proteinExistence type="predicted"/>